<gene>
    <name evidence="1" type="ORF">Dpo_11c01490</name>
</gene>
<dbReference type="Proteomes" id="UP000014216">
    <property type="component" value="Unassembled WGS sequence"/>
</dbReference>
<protein>
    <recommendedName>
        <fullName evidence="3">Transposase</fullName>
    </recommendedName>
</protein>
<evidence type="ECO:0000313" key="1">
    <source>
        <dbReference type="EMBL" id="EMS78007.1"/>
    </source>
</evidence>
<accession>S0G1E1</accession>
<comment type="caution">
    <text evidence="1">The sequence shown here is derived from an EMBL/GenBank/DDBJ whole genome shotgun (WGS) entry which is preliminary data.</text>
</comment>
<organism evidence="1 2">
    <name type="scientific">Desulfotignum phosphitoxidans DSM 13687</name>
    <dbReference type="NCBI Taxonomy" id="1286635"/>
    <lineage>
        <taxon>Bacteria</taxon>
        <taxon>Pseudomonadati</taxon>
        <taxon>Thermodesulfobacteriota</taxon>
        <taxon>Desulfobacteria</taxon>
        <taxon>Desulfobacterales</taxon>
        <taxon>Desulfobacteraceae</taxon>
        <taxon>Desulfotignum</taxon>
    </lineage>
</organism>
<sequence>MHYANYWRKPRGGPPDLETLFELRYSLCCGREGCRRRVMPPSVRFWDRRVYWAPVILLLTAIRQGKNPDATLERLKGICGVWRSTVNRWRDYFLEIFPDSCAWRRLSGHFLGRRRGRLIHDLLSSYYREIQPPEAAMVKCLQVLAMGP</sequence>
<reference evidence="1 2" key="1">
    <citation type="journal article" date="2013" name="Genome Announc.">
        <title>Draft Genome Sequence of Desulfotignum phosphitoxidans DSM 13687 Strain FiPS-3.</title>
        <authorList>
            <person name="Poehlein A."/>
            <person name="Daniel R."/>
            <person name="Simeonova D.D."/>
        </authorList>
    </citation>
    <scope>NUCLEOTIDE SEQUENCE [LARGE SCALE GENOMIC DNA]</scope>
    <source>
        <strain evidence="1 2">DSM 13687</strain>
    </source>
</reference>
<evidence type="ECO:0000313" key="2">
    <source>
        <dbReference type="Proteomes" id="UP000014216"/>
    </source>
</evidence>
<name>S0G1E1_9BACT</name>
<dbReference type="EMBL" id="APJX01000011">
    <property type="protein sequence ID" value="EMS78007.1"/>
    <property type="molecule type" value="Genomic_DNA"/>
</dbReference>
<proteinExistence type="predicted"/>
<keyword evidence="2" id="KW-1185">Reference proteome</keyword>
<dbReference type="AlphaFoldDB" id="S0G1E1"/>
<evidence type="ECO:0008006" key="3">
    <source>
        <dbReference type="Google" id="ProtNLM"/>
    </source>
</evidence>